<dbReference type="Proteomes" id="UP001054821">
    <property type="component" value="Chromosome 6"/>
</dbReference>
<protein>
    <submittedName>
        <fullName evidence="1">Uncharacterized protein</fullName>
    </submittedName>
</protein>
<name>A0AAD4YVJ2_PRUDU</name>
<proteinExistence type="predicted"/>
<accession>A0AAD4YVJ2</accession>
<keyword evidence="2" id="KW-1185">Reference proteome</keyword>
<evidence type="ECO:0000313" key="2">
    <source>
        <dbReference type="Proteomes" id="UP001054821"/>
    </source>
</evidence>
<dbReference type="EMBL" id="JAJFAZ020000006">
    <property type="protein sequence ID" value="KAI5323992.1"/>
    <property type="molecule type" value="Genomic_DNA"/>
</dbReference>
<gene>
    <name evidence="1" type="ORF">L3X38_033065</name>
</gene>
<sequence length="120" mass="13345">MSCPTHQGRSNLYFFFFARRTSWVGLAGCRHDRRSCSSGDGVEMVSSREFPFVYLPSWRKPVGWACLVVVVTQWLEWQDHPEDGTVATSVVIISGGDCDCGLFPLHHGPSCLNAALVVVR</sequence>
<organism evidence="1 2">
    <name type="scientific">Prunus dulcis</name>
    <name type="common">Almond</name>
    <name type="synonym">Amygdalus dulcis</name>
    <dbReference type="NCBI Taxonomy" id="3755"/>
    <lineage>
        <taxon>Eukaryota</taxon>
        <taxon>Viridiplantae</taxon>
        <taxon>Streptophyta</taxon>
        <taxon>Embryophyta</taxon>
        <taxon>Tracheophyta</taxon>
        <taxon>Spermatophyta</taxon>
        <taxon>Magnoliopsida</taxon>
        <taxon>eudicotyledons</taxon>
        <taxon>Gunneridae</taxon>
        <taxon>Pentapetalae</taxon>
        <taxon>rosids</taxon>
        <taxon>fabids</taxon>
        <taxon>Rosales</taxon>
        <taxon>Rosaceae</taxon>
        <taxon>Amygdaloideae</taxon>
        <taxon>Amygdaleae</taxon>
        <taxon>Prunus</taxon>
    </lineage>
</organism>
<dbReference type="AlphaFoldDB" id="A0AAD4YVJ2"/>
<comment type="caution">
    <text evidence="1">The sequence shown here is derived from an EMBL/GenBank/DDBJ whole genome shotgun (WGS) entry which is preliminary data.</text>
</comment>
<evidence type="ECO:0000313" key="1">
    <source>
        <dbReference type="EMBL" id="KAI5323992.1"/>
    </source>
</evidence>
<reference evidence="1 2" key="1">
    <citation type="journal article" date="2022" name="G3 (Bethesda)">
        <title>Whole-genome sequence and methylome profiling of the almond [Prunus dulcis (Mill.) D.A. Webb] cultivar 'Nonpareil'.</title>
        <authorList>
            <person name="D'Amico-Willman K.M."/>
            <person name="Ouma W.Z."/>
            <person name="Meulia T."/>
            <person name="Sideli G.M."/>
            <person name="Gradziel T.M."/>
            <person name="Fresnedo-Ramirez J."/>
        </authorList>
    </citation>
    <scope>NUCLEOTIDE SEQUENCE [LARGE SCALE GENOMIC DNA]</scope>
    <source>
        <strain evidence="1">Clone GOH B32 T37-40</strain>
    </source>
</reference>